<keyword evidence="1" id="KW-0436">Ligase</keyword>
<organism evidence="1">
    <name type="scientific">Planktothricoides raciborskii GIHE-MW2</name>
    <dbReference type="NCBI Taxonomy" id="2792601"/>
    <lineage>
        <taxon>Bacteria</taxon>
        <taxon>Bacillati</taxon>
        <taxon>Cyanobacteriota</taxon>
        <taxon>Cyanophyceae</taxon>
        <taxon>Oscillatoriophycideae</taxon>
        <taxon>Oscillatoriales</taxon>
        <taxon>Oscillatoriaceae</taxon>
        <taxon>Planktothricoides</taxon>
    </lineage>
</organism>
<protein>
    <submittedName>
        <fullName evidence="1">2'-5' RNA ligase family protein</fullName>
    </submittedName>
</protein>
<dbReference type="SUPFAM" id="SSF55144">
    <property type="entry name" value="LigT-like"/>
    <property type="match status" value="1"/>
</dbReference>
<evidence type="ECO:0000313" key="1">
    <source>
        <dbReference type="EMBL" id="XCM37264.1"/>
    </source>
</evidence>
<name>A0AAU8JEP4_9CYAN</name>
<dbReference type="InterPro" id="IPR050580">
    <property type="entry name" value="2H_phosphoesterase_YjcG-like"/>
</dbReference>
<dbReference type="Gene3D" id="3.90.1140.10">
    <property type="entry name" value="Cyclic phosphodiesterase"/>
    <property type="match status" value="1"/>
</dbReference>
<gene>
    <name evidence="1" type="ORF">ABWT76_000010</name>
</gene>
<dbReference type="PANTHER" id="PTHR40037">
    <property type="entry name" value="PHOSPHOESTERASE YJCG-RELATED"/>
    <property type="match status" value="1"/>
</dbReference>
<reference evidence="1" key="1">
    <citation type="submission" date="2024-07" db="EMBL/GenBank/DDBJ databases">
        <authorList>
            <person name="Kim Y.J."/>
            <person name="Jeong J.Y."/>
        </authorList>
    </citation>
    <scope>NUCLEOTIDE SEQUENCE</scope>
    <source>
        <strain evidence="1">GIHE-MW2</strain>
    </source>
</reference>
<dbReference type="Pfam" id="PF13563">
    <property type="entry name" value="2_5_RNA_ligase2"/>
    <property type="match status" value="1"/>
</dbReference>
<dbReference type="EMBL" id="CP159837">
    <property type="protein sequence ID" value="XCM37264.1"/>
    <property type="molecule type" value="Genomic_DNA"/>
</dbReference>
<accession>A0AAU8JEP4</accession>
<dbReference type="InterPro" id="IPR009097">
    <property type="entry name" value="Cyclic_Pdiesterase"/>
</dbReference>
<dbReference type="PANTHER" id="PTHR40037:SF1">
    <property type="entry name" value="PHOSPHOESTERASE SAOUHSC_00951-RELATED"/>
    <property type="match status" value="1"/>
</dbReference>
<dbReference type="AlphaFoldDB" id="A0AAU8JEP4"/>
<dbReference type="GO" id="GO:0016874">
    <property type="term" value="F:ligase activity"/>
    <property type="evidence" value="ECO:0007669"/>
    <property type="project" value="UniProtKB-KW"/>
</dbReference>
<proteinExistence type="predicted"/>
<sequence>MSNNSNNFAKKPSDPRKLFFVALLPPTDLQAEITEIKQYFAREYQSSHALKSPPHITLYPPFKWLPENLPQLNQCLCEFAANYAPITVTLDGFGAFAPRVIFIHPLKTPELMTLQGDLMGYLASNLGLVDERSKNQSFAPHITVAFKDLTPSAFKAAWPKFRDRPFSTQFTAHNLTLLIHDRQRWNICSQFPFLQS</sequence>
<dbReference type="RefSeq" id="WP_313890639.1">
    <property type="nucleotide sequence ID" value="NZ_CP159837.1"/>
</dbReference>